<dbReference type="Proteomes" id="UP000002051">
    <property type="component" value="Chromosome 5"/>
</dbReference>
<protein>
    <submittedName>
        <fullName evidence="1 2">Uncharacterized protein</fullName>
    </submittedName>
</protein>
<dbReference type="AlphaFoldDB" id="G7JWE8"/>
<proteinExistence type="predicted"/>
<reference evidence="1 3" key="2">
    <citation type="journal article" date="2014" name="BMC Genomics">
        <title>An improved genome release (version Mt4.0) for the model legume Medicago truncatula.</title>
        <authorList>
            <person name="Tang H."/>
            <person name="Krishnakumar V."/>
            <person name="Bidwell S."/>
            <person name="Rosen B."/>
            <person name="Chan A."/>
            <person name="Zhou S."/>
            <person name="Gentzbittel L."/>
            <person name="Childs K.L."/>
            <person name="Yandell M."/>
            <person name="Gundlach H."/>
            <person name="Mayer K.F."/>
            <person name="Schwartz D.C."/>
            <person name="Town C.D."/>
        </authorList>
    </citation>
    <scope>GENOME REANNOTATION</scope>
    <source>
        <strain evidence="2 3">cv. Jemalong A17</strain>
    </source>
</reference>
<evidence type="ECO:0000313" key="2">
    <source>
        <dbReference type="EnsemblPlants" id="AES96009"/>
    </source>
</evidence>
<name>G7JWE8_MEDTR</name>
<evidence type="ECO:0000313" key="1">
    <source>
        <dbReference type="EMBL" id="AES96009.1"/>
    </source>
</evidence>
<organism evidence="1 3">
    <name type="scientific">Medicago truncatula</name>
    <name type="common">Barrel medic</name>
    <name type="synonym">Medicago tribuloides</name>
    <dbReference type="NCBI Taxonomy" id="3880"/>
    <lineage>
        <taxon>Eukaryota</taxon>
        <taxon>Viridiplantae</taxon>
        <taxon>Streptophyta</taxon>
        <taxon>Embryophyta</taxon>
        <taxon>Tracheophyta</taxon>
        <taxon>Spermatophyta</taxon>
        <taxon>Magnoliopsida</taxon>
        <taxon>eudicotyledons</taxon>
        <taxon>Gunneridae</taxon>
        <taxon>Pentapetalae</taxon>
        <taxon>rosids</taxon>
        <taxon>fabids</taxon>
        <taxon>Fabales</taxon>
        <taxon>Fabaceae</taxon>
        <taxon>Papilionoideae</taxon>
        <taxon>50 kb inversion clade</taxon>
        <taxon>NPAAA clade</taxon>
        <taxon>Hologalegina</taxon>
        <taxon>IRL clade</taxon>
        <taxon>Trifolieae</taxon>
        <taxon>Medicago</taxon>
    </lineage>
</organism>
<evidence type="ECO:0000313" key="3">
    <source>
        <dbReference type="Proteomes" id="UP000002051"/>
    </source>
</evidence>
<reference evidence="1 3" key="1">
    <citation type="journal article" date="2011" name="Nature">
        <title>The Medicago genome provides insight into the evolution of rhizobial symbioses.</title>
        <authorList>
            <person name="Young N.D."/>
            <person name="Debelle F."/>
            <person name="Oldroyd G.E."/>
            <person name="Geurts R."/>
            <person name="Cannon S.B."/>
            <person name="Udvardi M.K."/>
            <person name="Benedito V.A."/>
            <person name="Mayer K.F."/>
            <person name="Gouzy J."/>
            <person name="Schoof H."/>
            <person name="Van de Peer Y."/>
            <person name="Proost S."/>
            <person name="Cook D.R."/>
            <person name="Meyers B.C."/>
            <person name="Spannagl M."/>
            <person name="Cheung F."/>
            <person name="De Mita S."/>
            <person name="Krishnakumar V."/>
            <person name="Gundlach H."/>
            <person name="Zhou S."/>
            <person name="Mudge J."/>
            <person name="Bharti A.K."/>
            <person name="Murray J.D."/>
            <person name="Naoumkina M.A."/>
            <person name="Rosen B."/>
            <person name="Silverstein K.A."/>
            <person name="Tang H."/>
            <person name="Rombauts S."/>
            <person name="Zhao P.X."/>
            <person name="Zhou P."/>
            <person name="Barbe V."/>
            <person name="Bardou P."/>
            <person name="Bechner M."/>
            <person name="Bellec A."/>
            <person name="Berger A."/>
            <person name="Berges H."/>
            <person name="Bidwell S."/>
            <person name="Bisseling T."/>
            <person name="Choisne N."/>
            <person name="Couloux A."/>
            <person name="Denny R."/>
            <person name="Deshpande S."/>
            <person name="Dai X."/>
            <person name="Doyle J.J."/>
            <person name="Dudez A.M."/>
            <person name="Farmer A.D."/>
            <person name="Fouteau S."/>
            <person name="Franken C."/>
            <person name="Gibelin C."/>
            <person name="Gish J."/>
            <person name="Goldstein S."/>
            <person name="Gonzalez A.J."/>
            <person name="Green P.J."/>
            <person name="Hallab A."/>
            <person name="Hartog M."/>
            <person name="Hua A."/>
            <person name="Humphray S.J."/>
            <person name="Jeong D.H."/>
            <person name="Jing Y."/>
            <person name="Jocker A."/>
            <person name="Kenton S.M."/>
            <person name="Kim D.J."/>
            <person name="Klee K."/>
            <person name="Lai H."/>
            <person name="Lang C."/>
            <person name="Lin S."/>
            <person name="Macmil S.L."/>
            <person name="Magdelenat G."/>
            <person name="Matthews L."/>
            <person name="McCorrison J."/>
            <person name="Monaghan E.L."/>
            <person name="Mun J.H."/>
            <person name="Najar F.Z."/>
            <person name="Nicholson C."/>
            <person name="Noirot C."/>
            <person name="O'Bleness M."/>
            <person name="Paule C.R."/>
            <person name="Poulain J."/>
            <person name="Prion F."/>
            <person name="Qin B."/>
            <person name="Qu C."/>
            <person name="Retzel E.F."/>
            <person name="Riddle C."/>
            <person name="Sallet E."/>
            <person name="Samain S."/>
            <person name="Samson N."/>
            <person name="Sanders I."/>
            <person name="Saurat O."/>
            <person name="Scarpelli C."/>
            <person name="Schiex T."/>
            <person name="Segurens B."/>
            <person name="Severin A.J."/>
            <person name="Sherrier D.J."/>
            <person name="Shi R."/>
            <person name="Sims S."/>
            <person name="Singer S.R."/>
            <person name="Sinharoy S."/>
            <person name="Sterck L."/>
            <person name="Viollet A."/>
            <person name="Wang B.B."/>
            <person name="Wang K."/>
            <person name="Wang M."/>
            <person name="Wang X."/>
            <person name="Warfsmann J."/>
            <person name="Weissenbach J."/>
            <person name="White D.D."/>
            <person name="White J.D."/>
            <person name="Wiley G.B."/>
            <person name="Wincker P."/>
            <person name="Xing Y."/>
            <person name="Yang L."/>
            <person name="Yao Z."/>
            <person name="Ying F."/>
            <person name="Zhai J."/>
            <person name="Zhou L."/>
            <person name="Zuber A."/>
            <person name="Denarie J."/>
            <person name="Dixon R.A."/>
            <person name="May G.D."/>
            <person name="Schwartz D.C."/>
            <person name="Rogers J."/>
            <person name="Quetier F."/>
            <person name="Town C.D."/>
            <person name="Roe B.A."/>
        </authorList>
    </citation>
    <scope>NUCLEOTIDE SEQUENCE [LARGE SCALE GENOMIC DNA]</scope>
    <source>
        <strain evidence="1">A17</strain>
        <strain evidence="2 3">cv. Jemalong A17</strain>
    </source>
</reference>
<dbReference type="EMBL" id="CM001221">
    <property type="protein sequence ID" value="AES96009.1"/>
    <property type="molecule type" value="Genomic_DNA"/>
</dbReference>
<accession>G7JWE8</accession>
<gene>
    <name evidence="1" type="ordered locus">MTR_5g032110</name>
</gene>
<dbReference type="EnsemblPlants" id="AES96009">
    <property type="protein sequence ID" value="AES96009"/>
    <property type="gene ID" value="MTR_5g032110"/>
</dbReference>
<dbReference type="PaxDb" id="3880-AES96009"/>
<keyword evidence="3" id="KW-1185">Reference proteome</keyword>
<sequence length="72" mass="8121">MESYSLIKIQPLTTNGSIYITTKTVIVHSERVDSHAWLLKVEKIVSNFTTLDVSVVTQNNKQKKKDCVVVNS</sequence>
<dbReference type="HOGENOM" id="CLU_2726005_0_0_1"/>
<reference evidence="2" key="3">
    <citation type="submission" date="2015-04" db="UniProtKB">
        <authorList>
            <consortium name="EnsemblPlants"/>
        </authorList>
    </citation>
    <scope>IDENTIFICATION</scope>
    <source>
        <strain evidence="2">cv. Jemalong A17</strain>
    </source>
</reference>